<dbReference type="SUPFAM" id="SSF51197">
    <property type="entry name" value="Clavaminate synthase-like"/>
    <property type="match status" value="1"/>
</dbReference>
<dbReference type="InterPro" id="IPR001965">
    <property type="entry name" value="Znf_PHD"/>
</dbReference>
<feature type="domain" description="PHD-type" evidence="18">
    <location>
        <begin position="342"/>
        <end position="392"/>
    </location>
</feature>
<dbReference type="Pfam" id="PF02928">
    <property type="entry name" value="zf-C5HC2"/>
    <property type="match status" value="1"/>
</dbReference>
<dbReference type="EC" id="1.14.11.67" evidence="4"/>
<feature type="domain" description="PHD-type" evidence="18">
    <location>
        <begin position="1240"/>
        <end position="1296"/>
    </location>
</feature>
<dbReference type="GO" id="GO:0034647">
    <property type="term" value="F:histone H3K4me/H3K4me2/H3K4me3 demethylase activity"/>
    <property type="evidence" value="ECO:0007669"/>
    <property type="project" value="UniProtKB-EC"/>
</dbReference>
<dbReference type="GO" id="GO:0003677">
    <property type="term" value="F:DNA binding"/>
    <property type="evidence" value="ECO:0007669"/>
    <property type="project" value="InterPro"/>
</dbReference>
<dbReference type="PROSITE" id="PS01359">
    <property type="entry name" value="ZF_PHD_1"/>
    <property type="match status" value="2"/>
</dbReference>
<keyword evidence="10" id="KW-0223">Dioxygenase</keyword>
<dbReference type="InterPro" id="IPR013083">
    <property type="entry name" value="Znf_RING/FYVE/PHD"/>
</dbReference>
<evidence type="ECO:0000259" key="21">
    <source>
        <dbReference type="PROSITE" id="PS51184"/>
    </source>
</evidence>
<feature type="region of interest" description="Disordered" evidence="17">
    <location>
        <begin position="255"/>
        <end position="291"/>
    </location>
</feature>
<comment type="subcellular location">
    <subcellularLocation>
        <location evidence="2">Nucleus</location>
    </subcellularLocation>
</comment>
<feature type="domain" description="JmjN" evidence="20">
    <location>
        <begin position="12"/>
        <end position="53"/>
    </location>
</feature>
<dbReference type="InterPro" id="IPR011011">
    <property type="entry name" value="Znf_FYVE_PHD"/>
</dbReference>
<proteinExistence type="evidence at transcript level"/>
<dbReference type="GO" id="GO:0032259">
    <property type="term" value="P:methylation"/>
    <property type="evidence" value="ECO:0007669"/>
    <property type="project" value="UniProtKB-KW"/>
</dbReference>
<dbReference type="PANTHER" id="PTHR10694">
    <property type="entry name" value="LYSINE-SPECIFIC DEMETHYLASE"/>
    <property type="match status" value="1"/>
</dbReference>
<dbReference type="GO" id="GO:0006355">
    <property type="term" value="P:regulation of DNA-templated transcription"/>
    <property type="evidence" value="ECO:0007669"/>
    <property type="project" value="TreeGrafter"/>
</dbReference>
<evidence type="ECO:0000256" key="13">
    <source>
        <dbReference type="ARBA" id="ARBA00023242"/>
    </source>
</evidence>
<feature type="domain" description="ARID" evidence="19">
    <location>
        <begin position="77"/>
        <end position="165"/>
    </location>
</feature>
<evidence type="ECO:0000256" key="5">
    <source>
        <dbReference type="ARBA" id="ARBA00022723"/>
    </source>
</evidence>
<dbReference type="InterPro" id="IPR003347">
    <property type="entry name" value="JmjC_dom"/>
</dbReference>
<dbReference type="Pfam" id="PF21323">
    <property type="entry name" value="KDM5_C-hel"/>
    <property type="match status" value="1"/>
</dbReference>
<evidence type="ECO:0000256" key="2">
    <source>
        <dbReference type="ARBA" id="ARBA00004123"/>
    </source>
</evidence>
<feature type="compositionally biased region" description="Basic and acidic residues" evidence="17">
    <location>
        <begin position="1578"/>
        <end position="1593"/>
    </location>
</feature>
<keyword evidence="7 15" id="KW-0863">Zinc-finger</keyword>
<dbReference type="SMART" id="SM00501">
    <property type="entry name" value="BRIGHT"/>
    <property type="match status" value="1"/>
</dbReference>
<evidence type="ECO:0000313" key="22">
    <source>
        <dbReference type="EMBL" id="BBI28565.1"/>
    </source>
</evidence>
<keyword evidence="13" id="KW-0539">Nucleus</keyword>
<dbReference type="SMART" id="SM00545">
    <property type="entry name" value="JmjN"/>
    <property type="match status" value="1"/>
</dbReference>
<dbReference type="SMART" id="SM00249">
    <property type="entry name" value="PHD"/>
    <property type="match status" value="3"/>
</dbReference>
<dbReference type="Pfam" id="PF02375">
    <property type="entry name" value="JmjN"/>
    <property type="match status" value="1"/>
</dbReference>
<dbReference type="InterPro" id="IPR013637">
    <property type="entry name" value="Lys_sp_deMease-like_dom"/>
</dbReference>
<dbReference type="InterPro" id="IPR019787">
    <property type="entry name" value="Znf_PHD-finger"/>
</dbReference>
<keyword evidence="22" id="KW-0808">Transferase</keyword>
<dbReference type="InterPro" id="IPR047970">
    <property type="entry name" value="KDM5A_PHD2"/>
</dbReference>
<dbReference type="CDD" id="cd15515">
    <property type="entry name" value="PHD1_KDM5A_like"/>
    <property type="match status" value="1"/>
</dbReference>
<dbReference type="InterPro" id="IPR048615">
    <property type="entry name" value="KDM5_C-hel"/>
</dbReference>
<evidence type="ECO:0000256" key="11">
    <source>
        <dbReference type="ARBA" id="ARBA00023002"/>
    </source>
</evidence>
<evidence type="ECO:0000256" key="3">
    <source>
        <dbReference type="ARBA" id="ARBA00006801"/>
    </source>
</evidence>
<evidence type="ECO:0000256" key="8">
    <source>
        <dbReference type="ARBA" id="ARBA00022833"/>
    </source>
</evidence>
<dbReference type="Pfam" id="PF02373">
    <property type="entry name" value="JmjC"/>
    <property type="match status" value="1"/>
</dbReference>
<accession>A0A3T1CWC7</accession>
<evidence type="ECO:0000256" key="9">
    <source>
        <dbReference type="ARBA" id="ARBA00022853"/>
    </source>
</evidence>
<evidence type="ECO:0000256" key="12">
    <source>
        <dbReference type="ARBA" id="ARBA00023004"/>
    </source>
</evidence>
<name>A0A3T1CWC7_POLMI</name>
<dbReference type="GO" id="GO:0005634">
    <property type="term" value="C:nucleus"/>
    <property type="evidence" value="ECO:0007669"/>
    <property type="project" value="UniProtKB-SubCell"/>
</dbReference>
<evidence type="ECO:0000259" key="20">
    <source>
        <dbReference type="PROSITE" id="PS51183"/>
    </source>
</evidence>
<keyword evidence="22" id="KW-0489">Methyltransferase</keyword>
<dbReference type="SUPFAM" id="SSF46774">
    <property type="entry name" value="ARID-like"/>
    <property type="match status" value="1"/>
</dbReference>
<feature type="compositionally biased region" description="Polar residues" evidence="17">
    <location>
        <begin position="1719"/>
        <end position="1731"/>
    </location>
</feature>
<dbReference type="Gene3D" id="3.30.40.10">
    <property type="entry name" value="Zinc/RING finger domain, C3HC4 (zinc finger)"/>
    <property type="match status" value="2"/>
</dbReference>
<dbReference type="FunFam" id="1.10.150.60:FF:000016">
    <property type="entry name" value="Putative Lysine-specific demethylase 5B"/>
    <property type="match status" value="1"/>
</dbReference>
<feature type="coiled-coil region" evidence="16">
    <location>
        <begin position="1149"/>
        <end position="1176"/>
    </location>
</feature>
<dbReference type="InterPro" id="IPR036431">
    <property type="entry name" value="ARID_dom_sf"/>
</dbReference>
<dbReference type="GO" id="GO:0008168">
    <property type="term" value="F:methyltransferase activity"/>
    <property type="evidence" value="ECO:0007669"/>
    <property type="project" value="UniProtKB-KW"/>
</dbReference>
<feature type="domain" description="JmjC" evidence="21">
    <location>
        <begin position="488"/>
        <end position="654"/>
    </location>
</feature>
<keyword evidence="12" id="KW-0408">Iron</keyword>
<evidence type="ECO:0000256" key="1">
    <source>
        <dbReference type="ARBA" id="ARBA00001954"/>
    </source>
</evidence>
<evidence type="ECO:0000256" key="16">
    <source>
        <dbReference type="SAM" id="Coils"/>
    </source>
</evidence>
<keyword evidence="16" id="KW-0175">Coiled coil</keyword>
<dbReference type="PROSITE" id="PS50016">
    <property type="entry name" value="ZF_PHD_2"/>
    <property type="match status" value="2"/>
</dbReference>
<dbReference type="Pfam" id="PF08429">
    <property type="entry name" value="PLU-1"/>
    <property type="match status" value="1"/>
</dbReference>
<dbReference type="GO" id="GO:0008270">
    <property type="term" value="F:zinc ion binding"/>
    <property type="evidence" value="ECO:0007669"/>
    <property type="project" value="UniProtKB-KW"/>
</dbReference>
<protein>
    <recommendedName>
        <fullName evidence="4">[histone H3]-trimethyl-L-lysine(4) demethylase</fullName>
        <ecNumber evidence="4">1.14.11.67</ecNumber>
    </recommendedName>
</protein>
<dbReference type="InterPro" id="IPR003349">
    <property type="entry name" value="JmjN"/>
</dbReference>
<feature type="region of interest" description="Disordered" evidence="17">
    <location>
        <begin position="1573"/>
        <end position="1630"/>
    </location>
</feature>
<dbReference type="EMBL" id="LC458519">
    <property type="protein sequence ID" value="BBI28565.1"/>
    <property type="molecule type" value="mRNA"/>
</dbReference>
<comment type="similarity">
    <text evidence="3">Belongs to the JARID1 histone demethylase family.</text>
</comment>
<feature type="region of interest" description="Disordered" evidence="17">
    <location>
        <begin position="303"/>
        <end position="330"/>
    </location>
</feature>
<dbReference type="PROSITE" id="PS51184">
    <property type="entry name" value="JMJC"/>
    <property type="match status" value="1"/>
</dbReference>
<feature type="region of interest" description="Disordered" evidence="17">
    <location>
        <begin position="174"/>
        <end position="208"/>
    </location>
</feature>
<feature type="region of interest" description="Disordered" evidence="17">
    <location>
        <begin position="1719"/>
        <end position="1752"/>
    </location>
</feature>
<organism evidence="22">
    <name type="scientific">Polyandrocarpa misakiensis</name>
    <name type="common">Tunicate</name>
    <dbReference type="NCBI Taxonomy" id="7723"/>
    <lineage>
        <taxon>Eukaryota</taxon>
        <taxon>Metazoa</taxon>
        <taxon>Chordata</taxon>
        <taxon>Tunicata</taxon>
        <taxon>Ascidiacea</taxon>
        <taxon>Stolidobranchia</taxon>
        <taxon>Styelidae</taxon>
        <taxon>Polyandrocarpa</taxon>
    </lineage>
</organism>
<evidence type="ECO:0000256" key="10">
    <source>
        <dbReference type="ARBA" id="ARBA00022964"/>
    </source>
</evidence>
<keyword evidence="5" id="KW-0479">Metal-binding</keyword>
<sequence>MFDDEFYPPPEAPVFEPNEEEFADPLGYIAKIRPIAEKAGICKVRPPPYWQPPFAIDVENFKFVPRIQRLNELGIQTRIRLQFIQQVAKFWELQGTPFRLPHIAGRPMDLYGLHRAVKKIGGFEEVCRNRQWNAICPKLGLAKNFSATLKQHYEKLLYPYDIMRSGVLLESLDGTGKPVPPHLSGRYGSSTKSKVGTDEQTSEDTEDTLKMKMKRRAIEEPMLVDVSNNKELAKLQLFGAGPKMLGLGLIAKRKNRLKSSETSPPATSDGSNGVKTEPPPQVKTEPGGDCKNIFDLMEMENKTEPPAKIDTNSSSTSEDSHKKISTRKKGSEQIPYSMLDSFDNCKICVKDHNEAQLLLCDGCDDSYHTYCLIPPLQNIPKGDWRCPKCLAKECNKKTDAYGFEQARKEYTLQTFGEMADAFKSEYFTKPAHMIPTELVEKEFWRLIGSLEEDLTVEYGADIHVLDHGSGFPRMCDKEKHPLSNEEEEYATSGWNLNNLPVAKQSLLNCMSGDISGMKVPWVYVGMCFSAFCWHIEDHWTYSINYLHWGEPKTWYGVPREDATKLEKVMQNTAPDLFKQHPDVLHHLVTTINPATLMKNGVRVVRTNQCAGEFVITFPRAYHAGFNTGYNFAEAVNFCPADWVPIGRQSVAHYRAVSRPCVFSHEEIMCKVANDPEQLDVQLAAAVYRDMIVMIKEETEARQRLLELGVVKEEREAFELVPDDERQCCICKTTCFLSAIACECQPERFVCVNHINKLCDICSPSQYVLHYRYTLDELPPMLRKVKIRAESFDTWSTKLEDTFSRKENKVTLVELKDLLDEAIKQKFPENEKLHQLQCAIREAEKCSKLAQQLITVRKHRTRQKEQISATGVVSHPSGCLLTLSEIRAFHKQLLGLPCCVPNLEQVSEFIKKVENFVAQTENILQEEEPSSKNIEVLIEDSLDFDLDLPQVPLLHHALKQAKWLEDVRSCLMLDDELGESSSDQNLVSLAELRKLIDSGVSVAPRRAVEQAMAELQELLNLSEAWEEKAKTFIESKEKGSLKSAEVITSESQNVPVHLPYCSQLYDMVEKANSWTTKLQTIQGQDYYPYLEVLEALLLQARPMGIKLPSLPILTTQVEAAQEWKERTSRAFLKKNSLFSLLEVLTPRSQERKIINNLKAMRRKIKDFQLERQQMIEKWAKTDVFDVKNPADPAQVVAKFKNLEKDEMITIKEMRFQNNGKSTASPIPDNDQTMKDVSLDIDIYCVCRKPSLGFMLQCELCRDWFHTSCVPPIRFNKEKSLVQQVYELKFLCPLCHRSRRPRLEIILSLLLQLQKLPVRIKEGEALQCLTERAMGWQDRARDLLKEPKYDSIIRQLDKKLKENEKLWQEQEKRRRNQFETDSSTLDGRGSPKPALISSKRLSSLESIDSTIDNVLRRTSVQDQQRSVDSSGVDALLSAASKSEAEQEDVMEAAEVLAMLCGSGQTQRLKQDDPELKAVITRTADPSQETTVKKETDGIELKDECIREKKESHSLSRGPLINLPEDMRVELEELMMEGDLLEVTLDETQQIWKILQASQPISDEKFQELCEVEQNQGFRGSTDKDSERKRKKKEEQSIGGMGEKRKKHRSSSDVFTSSKDVKRGEGSRKKRGGMKQSALDALVAFDDDEYAICAISDATSGLVTCKQPTGEEVDWLQCDGGCEAWFHCVCVSVTAEEARNLDYVCEKCTSAKTLCMSNGGKANSPLQRQNSDGSSGMEVDVTNSTPSMSPAPIPV</sequence>
<evidence type="ECO:0000256" key="15">
    <source>
        <dbReference type="PROSITE-ProRule" id="PRU00146"/>
    </source>
</evidence>
<feature type="compositionally biased region" description="Polar residues" evidence="17">
    <location>
        <begin position="260"/>
        <end position="274"/>
    </location>
</feature>
<evidence type="ECO:0000256" key="7">
    <source>
        <dbReference type="ARBA" id="ARBA00022771"/>
    </source>
</evidence>
<dbReference type="PANTHER" id="PTHR10694:SF33">
    <property type="entry name" value="LYSINE-SPECIFIC DEMETHYLASE 5"/>
    <property type="match status" value="1"/>
</dbReference>
<evidence type="ECO:0000259" key="19">
    <source>
        <dbReference type="PROSITE" id="PS51011"/>
    </source>
</evidence>
<feature type="region of interest" description="Disordered" evidence="17">
    <location>
        <begin position="1368"/>
        <end position="1396"/>
    </location>
</feature>
<dbReference type="InterPro" id="IPR004198">
    <property type="entry name" value="Znf_C5HC2"/>
</dbReference>
<keyword evidence="6" id="KW-0677">Repeat</keyword>
<dbReference type="CDD" id="cd15606">
    <property type="entry name" value="PHD2_KDM5A"/>
    <property type="match status" value="1"/>
</dbReference>
<dbReference type="InterPro" id="IPR019786">
    <property type="entry name" value="Zinc_finger_PHD-type_CS"/>
</dbReference>
<dbReference type="SUPFAM" id="SSF57903">
    <property type="entry name" value="FYVE/PHD zinc finger"/>
    <property type="match status" value="3"/>
</dbReference>
<comment type="catalytic activity">
    <reaction evidence="14">
        <text>N(6),N(6),N(6)-trimethyl-L-lysyl(4)-[histone H3] + 3 2-oxoglutarate + 3 O2 = L-lysyl(4)-[histone H3] + 3 formaldehyde + 3 succinate + 3 CO2</text>
        <dbReference type="Rhea" id="RHEA:60208"/>
        <dbReference type="Rhea" id="RHEA-COMP:15537"/>
        <dbReference type="Rhea" id="RHEA-COMP:15547"/>
        <dbReference type="ChEBI" id="CHEBI:15379"/>
        <dbReference type="ChEBI" id="CHEBI:16526"/>
        <dbReference type="ChEBI" id="CHEBI:16810"/>
        <dbReference type="ChEBI" id="CHEBI:16842"/>
        <dbReference type="ChEBI" id="CHEBI:29969"/>
        <dbReference type="ChEBI" id="CHEBI:30031"/>
        <dbReference type="ChEBI" id="CHEBI:61961"/>
        <dbReference type="EC" id="1.14.11.67"/>
    </reaction>
</comment>
<dbReference type="PROSITE" id="PS51011">
    <property type="entry name" value="ARID"/>
    <property type="match status" value="1"/>
</dbReference>
<dbReference type="SMART" id="SM00558">
    <property type="entry name" value="JmjC"/>
    <property type="match status" value="1"/>
</dbReference>
<evidence type="ECO:0000256" key="4">
    <source>
        <dbReference type="ARBA" id="ARBA00012902"/>
    </source>
</evidence>
<keyword evidence="11" id="KW-0560">Oxidoreductase</keyword>
<dbReference type="Pfam" id="PF01388">
    <property type="entry name" value="ARID"/>
    <property type="match status" value="1"/>
</dbReference>
<dbReference type="Gene3D" id="1.10.150.60">
    <property type="entry name" value="ARID DNA-binding domain"/>
    <property type="match status" value="1"/>
</dbReference>
<comment type="cofactor">
    <cofactor evidence="1">
        <name>Fe(2+)</name>
        <dbReference type="ChEBI" id="CHEBI:29033"/>
    </cofactor>
</comment>
<keyword evidence="9" id="KW-0156">Chromatin regulator</keyword>
<dbReference type="InterPro" id="IPR001606">
    <property type="entry name" value="ARID_dom"/>
</dbReference>
<dbReference type="Gene3D" id="2.60.120.650">
    <property type="entry name" value="Cupin"/>
    <property type="match status" value="1"/>
</dbReference>
<evidence type="ECO:0000259" key="18">
    <source>
        <dbReference type="PROSITE" id="PS50016"/>
    </source>
</evidence>
<evidence type="ECO:0000256" key="6">
    <source>
        <dbReference type="ARBA" id="ARBA00022737"/>
    </source>
</evidence>
<evidence type="ECO:0000256" key="17">
    <source>
        <dbReference type="SAM" id="MobiDB-lite"/>
    </source>
</evidence>
<evidence type="ECO:0000256" key="14">
    <source>
        <dbReference type="ARBA" id="ARBA00048734"/>
    </source>
</evidence>
<dbReference type="SMART" id="SM01014">
    <property type="entry name" value="ARID"/>
    <property type="match status" value="1"/>
</dbReference>
<dbReference type="GO" id="GO:0000785">
    <property type="term" value="C:chromatin"/>
    <property type="evidence" value="ECO:0007669"/>
    <property type="project" value="TreeGrafter"/>
</dbReference>
<keyword evidence="8" id="KW-0862">Zinc</keyword>
<reference evidence="22" key="1">
    <citation type="submission" date="2019-01" db="EMBL/GenBank/DDBJ databases">
        <title>Histone H3K4 methylation dynamics involving the establishment of differentiation boundary of uni- and multipotent cells in budding tunicates.</title>
        <authorList>
            <person name="Kawamura K."/>
            <person name="Kishimoto K."/>
            <person name="Alie A."/>
            <person name="Tiozzo S."/>
        </authorList>
    </citation>
    <scope>NUCLEOTIDE SEQUENCE</scope>
</reference>
<dbReference type="Pfam" id="PF00628">
    <property type="entry name" value="PHD"/>
    <property type="match status" value="3"/>
</dbReference>
<gene>
    <name evidence="22" type="primary">KDM5</name>
</gene>
<dbReference type="PROSITE" id="PS51183">
    <property type="entry name" value="JMJN"/>
    <property type="match status" value="1"/>
</dbReference>